<dbReference type="InterPro" id="IPR014913">
    <property type="entry name" value="YppE-like"/>
</dbReference>
<evidence type="ECO:0000313" key="2">
    <source>
        <dbReference type="Proteomes" id="UP001595978"/>
    </source>
</evidence>
<keyword evidence="2" id="KW-1185">Reference proteome</keyword>
<comment type="caution">
    <text evidence="1">The sequence shown here is derived from an EMBL/GenBank/DDBJ whole genome shotgun (WGS) entry which is preliminary data.</text>
</comment>
<dbReference type="Pfam" id="PF08807">
    <property type="entry name" value="DUF1798"/>
    <property type="match status" value="1"/>
</dbReference>
<dbReference type="SUPFAM" id="SSF140415">
    <property type="entry name" value="YppE-like"/>
    <property type="match status" value="1"/>
</dbReference>
<protein>
    <submittedName>
        <fullName evidence="1">YppE family protein</fullName>
    </submittedName>
</protein>
<gene>
    <name evidence="1" type="ORF">ACFPOH_04420</name>
</gene>
<dbReference type="EMBL" id="JBHSNQ010000048">
    <property type="protein sequence ID" value="MFC5541019.1"/>
    <property type="molecule type" value="Genomic_DNA"/>
</dbReference>
<dbReference type="RefSeq" id="WP_390308932.1">
    <property type="nucleotide sequence ID" value="NZ_JBHSNQ010000048.1"/>
</dbReference>
<proteinExistence type="predicted"/>
<sequence length="124" mass="14799">MELLEMTKKLIEECDASRNRFLKMSELDATPNFFDEVKPYADEIHELVMAWKASAIQWINEHQPKYMHVQQIENAADSMDKFVVESFYKETSKKRFFQTVHSVRFILTTLSRYLEENNGEEINR</sequence>
<dbReference type="Proteomes" id="UP001595978">
    <property type="component" value="Unassembled WGS sequence"/>
</dbReference>
<accession>A0ABW0R8F0</accession>
<dbReference type="InterPro" id="IPR023351">
    <property type="entry name" value="YppE-like_sf"/>
</dbReference>
<organism evidence="1 2">
    <name type="scientific">Ureibacillus suwonensis</name>
    <dbReference type="NCBI Taxonomy" id="313007"/>
    <lineage>
        <taxon>Bacteria</taxon>
        <taxon>Bacillati</taxon>
        <taxon>Bacillota</taxon>
        <taxon>Bacilli</taxon>
        <taxon>Bacillales</taxon>
        <taxon>Caryophanaceae</taxon>
        <taxon>Ureibacillus</taxon>
    </lineage>
</organism>
<name>A0ABW0R8F0_9BACL</name>
<evidence type="ECO:0000313" key="1">
    <source>
        <dbReference type="EMBL" id="MFC5541019.1"/>
    </source>
</evidence>
<reference evidence="2" key="1">
    <citation type="journal article" date="2019" name="Int. J. Syst. Evol. Microbiol.">
        <title>The Global Catalogue of Microorganisms (GCM) 10K type strain sequencing project: providing services to taxonomists for standard genome sequencing and annotation.</title>
        <authorList>
            <consortium name="The Broad Institute Genomics Platform"/>
            <consortium name="The Broad Institute Genome Sequencing Center for Infectious Disease"/>
            <person name="Wu L."/>
            <person name="Ma J."/>
        </authorList>
    </citation>
    <scope>NUCLEOTIDE SEQUENCE [LARGE SCALE GENOMIC DNA]</scope>
    <source>
        <strain evidence="2">CCUG 56331</strain>
    </source>
</reference>
<dbReference type="Gene3D" id="1.20.120.440">
    <property type="entry name" value="YppE-like"/>
    <property type="match status" value="1"/>
</dbReference>